<evidence type="ECO:0000313" key="2">
    <source>
        <dbReference type="Proteomes" id="UP000069935"/>
    </source>
</evidence>
<dbReference type="RefSeq" id="WP_045581708.1">
    <property type="nucleotide sequence ID" value="NZ_CP012401.1"/>
</dbReference>
<name>A0AAC8VVE2_9PROT</name>
<sequence>MSKPFDRAKFNKVLSLAESDHDAEALAAVRKAAAMARAAGLSLGEAVNGPDTEGGTVSTLRMMVMEAELAAARREIAELRRKTSGGGDDATFERGFQAGQRYGADRAAADLREQAFRRVKELEAELEAFRAPLDWVDVAERYYTKFRRGVNAAFAKGLLYRASVNKLMPADQAELRKFAATVERKAKRAKASTAEHAAP</sequence>
<accession>A0AAC8VVE2</accession>
<reference evidence="1 2" key="2">
    <citation type="journal article" date="2016" name="Genome Announc.">
        <title>Complete Genome Sequence of a Strain of Azospirillum thiophilum Isolated from a Sulfide Spring.</title>
        <authorList>
            <person name="Fomenkov A."/>
            <person name="Vincze T."/>
            <person name="Grabovich M."/>
            <person name="Anton B.P."/>
            <person name="Dubinina G."/>
            <person name="Orlova M."/>
            <person name="Belousova E."/>
            <person name="Roberts R.J."/>
        </authorList>
    </citation>
    <scope>NUCLEOTIDE SEQUENCE [LARGE SCALE GENOMIC DNA]</scope>
    <source>
        <strain evidence="1 2">BV-S</strain>
    </source>
</reference>
<keyword evidence="2" id="KW-1185">Reference proteome</keyword>
<dbReference type="Proteomes" id="UP000069935">
    <property type="component" value="Chromosome 1"/>
</dbReference>
<dbReference type="EMBL" id="CP012401">
    <property type="protein sequence ID" value="ALG69921.1"/>
    <property type="molecule type" value="Genomic_DNA"/>
</dbReference>
<evidence type="ECO:0000313" key="1">
    <source>
        <dbReference type="EMBL" id="ALG69921.1"/>
    </source>
</evidence>
<protein>
    <submittedName>
        <fullName evidence="1">Uncharacterized protein</fullName>
    </submittedName>
</protein>
<gene>
    <name evidence="1" type="ORF">AL072_02150</name>
</gene>
<dbReference type="AlphaFoldDB" id="A0AAC8VVE2"/>
<reference evidence="2" key="1">
    <citation type="submission" date="2015-08" db="EMBL/GenBank/DDBJ databases">
        <title>Complete Genome Sequence of Azospirillum thiophilum BV-S.</title>
        <authorList>
            <person name="Fomenkov A."/>
            <person name="Vincze T."/>
            <person name="Grabovich M."/>
            <person name="Dubinina G."/>
            <person name="Orlova M."/>
            <person name="Belousova E."/>
            <person name="Roberts R.J."/>
        </authorList>
    </citation>
    <scope>NUCLEOTIDE SEQUENCE [LARGE SCALE GENOMIC DNA]</scope>
    <source>
        <strain evidence="2">BV-S</strain>
    </source>
</reference>
<organism evidence="1 2">
    <name type="scientific">Azospirillum thiophilum</name>
    <dbReference type="NCBI Taxonomy" id="528244"/>
    <lineage>
        <taxon>Bacteria</taxon>
        <taxon>Pseudomonadati</taxon>
        <taxon>Pseudomonadota</taxon>
        <taxon>Alphaproteobacteria</taxon>
        <taxon>Rhodospirillales</taxon>
        <taxon>Azospirillaceae</taxon>
        <taxon>Azospirillum</taxon>
    </lineage>
</organism>
<proteinExistence type="predicted"/>
<dbReference type="KEGG" id="ati:AL072_02150"/>